<organism evidence="8">
    <name type="scientific">freshwater metagenome</name>
    <dbReference type="NCBI Taxonomy" id="449393"/>
    <lineage>
        <taxon>unclassified sequences</taxon>
        <taxon>metagenomes</taxon>
        <taxon>ecological metagenomes</taxon>
    </lineage>
</organism>
<dbReference type="PANTHER" id="PTHR34229:SF1">
    <property type="entry name" value="METAL TRANSPORT PROTEIN HI_1621-RELATED"/>
    <property type="match status" value="1"/>
</dbReference>
<keyword evidence="3" id="KW-1003">Cell membrane</keyword>
<feature type="transmembrane region" description="Helical" evidence="7">
    <location>
        <begin position="7"/>
        <end position="29"/>
    </location>
</feature>
<evidence type="ECO:0000256" key="4">
    <source>
        <dbReference type="ARBA" id="ARBA00022692"/>
    </source>
</evidence>
<keyword evidence="4 7" id="KW-0812">Transmembrane</keyword>
<evidence type="ECO:0000256" key="5">
    <source>
        <dbReference type="ARBA" id="ARBA00022989"/>
    </source>
</evidence>
<evidence type="ECO:0000256" key="7">
    <source>
        <dbReference type="SAM" id="Phobius"/>
    </source>
</evidence>
<dbReference type="EMBL" id="JNSK01000010">
    <property type="protein sequence ID" value="KGA19628.1"/>
    <property type="molecule type" value="Genomic_DNA"/>
</dbReference>
<accession>A0A094SM36</accession>
<dbReference type="Pfam" id="PF01891">
    <property type="entry name" value="CbiM"/>
    <property type="match status" value="1"/>
</dbReference>
<keyword evidence="5 7" id="KW-1133">Transmembrane helix</keyword>
<comment type="caution">
    <text evidence="8">The sequence shown here is derived from an EMBL/GenBank/DDBJ whole genome shotgun (WGS) entry which is preliminary data.</text>
</comment>
<dbReference type="GO" id="GO:0000041">
    <property type="term" value="P:transition metal ion transport"/>
    <property type="evidence" value="ECO:0007669"/>
    <property type="project" value="InterPro"/>
</dbReference>
<feature type="transmembrane region" description="Helical" evidence="7">
    <location>
        <begin position="140"/>
        <end position="164"/>
    </location>
</feature>
<feature type="transmembrane region" description="Helical" evidence="7">
    <location>
        <begin position="105"/>
        <end position="128"/>
    </location>
</feature>
<dbReference type="PANTHER" id="PTHR34229">
    <property type="entry name" value="METAL TRANSPORT PROTEIN HI_1621-RELATED"/>
    <property type="match status" value="1"/>
</dbReference>
<feature type="transmembrane region" description="Helical" evidence="7">
    <location>
        <begin position="72"/>
        <end position="99"/>
    </location>
</feature>
<feature type="transmembrane region" description="Helical" evidence="7">
    <location>
        <begin position="41"/>
        <end position="60"/>
    </location>
</feature>
<protein>
    <submittedName>
        <fullName evidence="8">Cobalamin biosynthesis protein CbiM</fullName>
    </submittedName>
</protein>
<evidence type="ECO:0000256" key="6">
    <source>
        <dbReference type="ARBA" id="ARBA00023136"/>
    </source>
</evidence>
<dbReference type="Gene3D" id="1.10.1760.20">
    <property type="match status" value="1"/>
</dbReference>
<evidence type="ECO:0000256" key="1">
    <source>
        <dbReference type="ARBA" id="ARBA00004651"/>
    </source>
</evidence>
<feature type="transmembrane region" description="Helical" evidence="7">
    <location>
        <begin position="184"/>
        <end position="203"/>
    </location>
</feature>
<dbReference type="GO" id="GO:0005886">
    <property type="term" value="C:plasma membrane"/>
    <property type="evidence" value="ECO:0007669"/>
    <property type="project" value="UniProtKB-SubCell"/>
</dbReference>
<evidence type="ECO:0000256" key="3">
    <source>
        <dbReference type="ARBA" id="ARBA00022475"/>
    </source>
</evidence>
<keyword evidence="2" id="KW-0813">Transport</keyword>
<reference evidence="8" key="1">
    <citation type="submission" date="2014-05" db="EMBL/GenBank/DDBJ databases">
        <title>Key roles for freshwater Actinobacteria revealed by deep metagenomic sequencing.</title>
        <authorList>
            <person name="Ghai R."/>
            <person name="Mizuno C.M."/>
            <person name="Picazo A."/>
            <person name="Camacho A."/>
            <person name="Rodriguez-Valera F."/>
        </authorList>
    </citation>
    <scope>NUCLEOTIDE SEQUENCE</scope>
</reference>
<comment type="subcellular location">
    <subcellularLocation>
        <location evidence="1">Cell membrane</location>
        <topology evidence="1">Multi-pass membrane protein</topology>
    </subcellularLocation>
</comment>
<gene>
    <name evidence="8" type="ORF">GM50_4805</name>
</gene>
<keyword evidence="6 7" id="KW-0472">Membrane</keyword>
<proteinExistence type="predicted"/>
<evidence type="ECO:0000256" key="2">
    <source>
        <dbReference type="ARBA" id="ARBA00022448"/>
    </source>
</evidence>
<sequence>MHIPDGFIDLPTSAIFAAASAGAITYSLVGARKQLDEKSAPLAGLTAVFIFAVQMLNFPVAAGTSGHLLGGALAAVLVGPYAATLALTVVLVMQGFLFADGGLSAIGLNVFNMAVLGVWGGYGIYLLIRKILPKKKSAIPIAAAAAGLCSVPFAAIGFVIQYAMGATATFSVTTVLGAMVGTHILIGIGEAIITALTISAVMASRSDLVFGWNNKEVQLEIRTK</sequence>
<evidence type="ECO:0000313" key="8">
    <source>
        <dbReference type="EMBL" id="KGA19628.1"/>
    </source>
</evidence>
<dbReference type="AlphaFoldDB" id="A0A094SM36"/>
<name>A0A094SM36_9ZZZZ</name>
<dbReference type="InterPro" id="IPR002751">
    <property type="entry name" value="CbiM/NikMN"/>
</dbReference>